<dbReference type="InterPro" id="IPR029063">
    <property type="entry name" value="SAM-dependent_MTases_sf"/>
</dbReference>
<name>A0A6G9QNL9_9GAMM</name>
<evidence type="ECO:0000313" key="2">
    <source>
        <dbReference type="Proteomes" id="UP000502608"/>
    </source>
</evidence>
<dbReference type="RefSeq" id="WP_167680036.1">
    <property type="nucleotide sequence ID" value="NZ_CP050313.1"/>
</dbReference>
<dbReference type="EMBL" id="CP050313">
    <property type="protein sequence ID" value="QIR16184.1"/>
    <property type="molecule type" value="Genomic_DNA"/>
</dbReference>
<dbReference type="PANTHER" id="PTHR20974:SF0">
    <property type="entry name" value="UPF0585 PROTEIN CG18661"/>
    <property type="match status" value="1"/>
</dbReference>
<gene>
    <name evidence="1" type="ORF">HBH39_09885</name>
</gene>
<sequence>MHLPFSQACENNKHPILKVISPLLTQAKTLLEVGSGTGQHAEYFAQQLPHLRWQASDQAINLPHLNCRFNLAELGNLPLAIELDVSGNWPVSTFDAIYTANTLHIMSKPLVESFFNGLAIVSKSNSQLFIYGPFNYQGQFTSQSNADFHVWLTQNNPLSGIRDIEWIMDLAVQQGFQLQTDFEMPANNRLLHFSR</sequence>
<proteinExistence type="predicted"/>
<accession>A0A6G9QNL9</accession>
<organism evidence="1 2">
    <name type="scientific">Shewanella aestuarii</name>
    <dbReference type="NCBI Taxonomy" id="1028752"/>
    <lineage>
        <taxon>Bacteria</taxon>
        <taxon>Pseudomonadati</taxon>
        <taxon>Pseudomonadota</taxon>
        <taxon>Gammaproteobacteria</taxon>
        <taxon>Alteromonadales</taxon>
        <taxon>Shewanellaceae</taxon>
        <taxon>Shewanella</taxon>
    </lineage>
</organism>
<evidence type="ECO:0000313" key="1">
    <source>
        <dbReference type="EMBL" id="QIR16184.1"/>
    </source>
</evidence>
<dbReference type="SUPFAM" id="SSF53335">
    <property type="entry name" value="S-adenosyl-L-methionine-dependent methyltransferases"/>
    <property type="match status" value="1"/>
</dbReference>
<dbReference type="AlphaFoldDB" id="A0A6G9QNL9"/>
<protein>
    <submittedName>
        <fullName evidence="1">DUF938 domain-containing protein</fullName>
    </submittedName>
</protein>
<dbReference type="Gene3D" id="3.40.50.150">
    <property type="entry name" value="Vaccinia Virus protein VP39"/>
    <property type="match status" value="1"/>
</dbReference>
<dbReference type="KEGG" id="saes:HBH39_09885"/>
<dbReference type="InterPro" id="IPR010342">
    <property type="entry name" value="DUF938"/>
</dbReference>
<reference evidence="1 2" key="1">
    <citation type="submission" date="2020-03" db="EMBL/GenBank/DDBJ databases">
        <title>Complete genome sequence of Shewanella sp.</title>
        <authorList>
            <person name="Kim Y.-S."/>
            <person name="Kim S.-J."/>
            <person name="Jung H.-K."/>
            <person name="Kim K.-H."/>
        </authorList>
    </citation>
    <scope>NUCLEOTIDE SEQUENCE [LARGE SCALE GENOMIC DNA]</scope>
    <source>
        <strain evidence="1 2">PN3F2</strain>
    </source>
</reference>
<dbReference type="Proteomes" id="UP000502608">
    <property type="component" value="Chromosome"/>
</dbReference>
<dbReference type="Pfam" id="PF06080">
    <property type="entry name" value="DUF938"/>
    <property type="match status" value="1"/>
</dbReference>
<keyword evidence="2" id="KW-1185">Reference proteome</keyword>
<dbReference type="PANTHER" id="PTHR20974">
    <property type="entry name" value="UPF0585 PROTEIN CG18661"/>
    <property type="match status" value="1"/>
</dbReference>